<name>A0A2T3A409_9PEZI</name>
<dbReference type="CDD" id="cd04301">
    <property type="entry name" value="NAT_SF"/>
    <property type="match status" value="1"/>
</dbReference>
<dbReference type="STRING" id="2025994.A0A2T3A409"/>
<dbReference type="GO" id="GO:0016747">
    <property type="term" value="F:acyltransferase activity, transferring groups other than amino-acyl groups"/>
    <property type="evidence" value="ECO:0007669"/>
    <property type="project" value="InterPro"/>
</dbReference>
<gene>
    <name evidence="2" type="ORF">BD289DRAFT_14144</name>
</gene>
<dbReference type="InParanoid" id="A0A2T3A409"/>
<dbReference type="AlphaFoldDB" id="A0A2T3A409"/>
<accession>A0A2T3A409</accession>
<evidence type="ECO:0000259" key="1">
    <source>
        <dbReference type="PROSITE" id="PS51186"/>
    </source>
</evidence>
<dbReference type="InterPro" id="IPR000182">
    <property type="entry name" value="GNAT_dom"/>
</dbReference>
<sequence length="229" mass="25604">MGSTGRGSGTSATTRTTCILEPVDFSDEGQCAELLRQREICGWAKTQEDIAAWREATAARIKSMFWIQKVVAEQDAQPPGAASSLIRIGHVSLDAEAEPPNLELANPHDRSVLTISRLFILPEHRKGGVGRAAVAMLEEYARQEPYGSRNCRTIAITTLSRRYCEEDAYRAEYLLASGESEPLQRGTSNEDWYARMGYVKWKDEPLYLQPMAGRQDFRLVAAYMRKAIA</sequence>
<keyword evidence="3" id="KW-1185">Reference proteome</keyword>
<dbReference type="Pfam" id="PF00583">
    <property type="entry name" value="Acetyltransf_1"/>
    <property type="match status" value="1"/>
</dbReference>
<evidence type="ECO:0000313" key="2">
    <source>
        <dbReference type="EMBL" id="PSR82445.1"/>
    </source>
</evidence>
<dbReference type="EMBL" id="KZ678477">
    <property type="protein sequence ID" value="PSR82445.1"/>
    <property type="molecule type" value="Genomic_DNA"/>
</dbReference>
<dbReference type="Gene3D" id="3.40.630.30">
    <property type="match status" value="1"/>
</dbReference>
<dbReference type="InterPro" id="IPR016181">
    <property type="entry name" value="Acyl_CoA_acyltransferase"/>
</dbReference>
<proteinExistence type="predicted"/>
<dbReference type="Proteomes" id="UP000241462">
    <property type="component" value="Unassembled WGS sequence"/>
</dbReference>
<evidence type="ECO:0000313" key="3">
    <source>
        <dbReference type="Proteomes" id="UP000241462"/>
    </source>
</evidence>
<reference evidence="2 3" key="1">
    <citation type="journal article" date="2018" name="Mycol. Prog.">
        <title>Coniella lustricola, a new species from submerged detritus.</title>
        <authorList>
            <person name="Raudabaugh D.B."/>
            <person name="Iturriaga T."/>
            <person name="Carver A."/>
            <person name="Mondo S."/>
            <person name="Pangilinan J."/>
            <person name="Lipzen A."/>
            <person name="He G."/>
            <person name="Amirebrahimi M."/>
            <person name="Grigoriev I.V."/>
            <person name="Miller A.N."/>
        </authorList>
    </citation>
    <scope>NUCLEOTIDE SEQUENCE [LARGE SCALE GENOMIC DNA]</scope>
    <source>
        <strain evidence="2 3">B22-T-1</strain>
    </source>
</reference>
<organism evidence="2 3">
    <name type="scientific">Coniella lustricola</name>
    <dbReference type="NCBI Taxonomy" id="2025994"/>
    <lineage>
        <taxon>Eukaryota</taxon>
        <taxon>Fungi</taxon>
        <taxon>Dikarya</taxon>
        <taxon>Ascomycota</taxon>
        <taxon>Pezizomycotina</taxon>
        <taxon>Sordariomycetes</taxon>
        <taxon>Sordariomycetidae</taxon>
        <taxon>Diaporthales</taxon>
        <taxon>Schizoparmaceae</taxon>
        <taxon>Coniella</taxon>
    </lineage>
</organism>
<dbReference type="SUPFAM" id="SSF55729">
    <property type="entry name" value="Acyl-CoA N-acyltransferases (Nat)"/>
    <property type="match status" value="1"/>
</dbReference>
<dbReference type="PROSITE" id="PS51186">
    <property type="entry name" value="GNAT"/>
    <property type="match status" value="1"/>
</dbReference>
<dbReference type="OrthoDB" id="2326446at2759"/>
<feature type="domain" description="N-acetyltransferase" evidence="1">
    <location>
        <begin position="18"/>
        <end position="229"/>
    </location>
</feature>
<protein>
    <recommendedName>
        <fullName evidence="1">N-acetyltransferase domain-containing protein</fullName>
    </recommendedName>
</protein>